<dbReference type="eggNOG" id="ENOG5030MYX">
    <property type="taxonomic scope" value="Bacteria"/>
</dbReference>
<dbReference type="NCBIfam" id="NF045836">
    <property type="entry name" value="MMB_0454_fam"/>
    <property type="match status" value="1"/>
</dbReference>
<sequence length="98" mass="11328">MNNSIIVNTKLNFDFKVDIDAIYQTVNDFFSKQNSIILVKKPELNINKNGLDLIINCTLQENASLSFETNKMIFLLEQRIYSLINSKPNNIKIIFESI</sequence>
<gene>
    <name evidence="1" type="ORF">MAU_4840</name>
</gene>
<name>N9VAL3_9BACT</name>
<dbReference type="PATRIC" id="fig|1188233.3.peg.469"/>
<dbReference type="RefSeq" id="WP_004424901.1">
    <property type="nucleotide sequence ID" value="NZ_AORI01000011.1"/>
</dbReference>
<reference evidence="1 2" key="1">
    <citation type="journal article" date="2013" name="Genome Announc.">
        <title>Draft Genome Sequences of Mycoplasma auris and Mycoplasma yeatsii, Two Species of the Ear Canal of Caprinae.</title>
        <authorList>
            <person name="Dordet-Frisoni E."/>
            <person name="Baranowski E."/>
            <person name="Barre A."/>
            <person name="Blanchard A."/>
            <person name="Breton M."/>
            <person name="Couture C."/>
            <person name="Dupuy V."/>
            <person name="Gaurivaud P."/>
            <person name="Jacob D."/>
            <person name="Lemaitre C."/>
            <person name="Manso-Silvan L."/>
            <person name="Nikolski M."/>
            <person name="Nouvel L.X."/>
            <person name="Poumarat F."/>
            <person name="Sirand-Pugnet P."/>
            <person name="Thebault P."/>
            <person name="Theil S."/>
            <person name="Thiaucourt F."/>
            <person name="Citti C."/>
            <person name="Tardy F."/>
        </authorList>
    </citation>
    <scope>NUCLEOTIDE SEQUENCE [LARGE SCALE GENOMIC DNA]</scope>
    <source>
        <strain evidence="1 2">15026</strain>
    </source>
</reference>
<organism evidence="1 2">
    <name type="scientific">Metamycoplasma auris 15026</name>
    <dbReference type="NCBI Taxonomy" id="1188233"/>
    <lineage>
        <taxon>Bacteria</taxon>
        <taxon>Bacillati</taxon>
        <taxon>Mycoplasmatota</taxon>
        <taxon>Mycoplasmoidales</taxon>
        <taxon>Metamycoplasmataceae</taxon>
        <taxon>Metamycoplasma</taxon>
    </lineage>
</organism>
<proteinExistence type="predicted"/>
<keyword evidence="2" id="KW-1185">Reference proteome</keyword>
<evidence type="ECO:0000313" key="1">
    <source>
        <dbReference type="EMBL" id="ENY68688.1"/>
    </source>
</evidence>
<accession>N9VAL3</accession>
<dbReference type="STRING" id="1188233.MAU_4840"/>
<evidence type="ECO:0000313" key="2">
    <source>
        <dbReference type="Proteomes" id="UP000013131"/>
    </source>
</evidence>
<dbReference type="AlphaFoldDB" id="N9VAL3"/>
<dbReference type="Proteomes" id="UP000013131">
    <property type="component" value="Unassembled WGS sequence"/>
</dbReference>
<dbReference type="OrthoDB" id="398903at2"/>
<protein>
    <submittedName>
        <fullName evidence="1">Uncharacterized protein</fullName>
    </submittedName>
</protein>
<dbReference type="InterPro" id="IPR054781">
    <property type="entry name" value="Asp23-rel"/>
</dbReference>
<comment type="caution">
    <text evidence="1">The sequence shown here is derived from an EMBL/GenBank/DDBJ whole genome shotgun (WGS) entry which is preliminary data.</text>
</comment>
<dbReference type="EMBL" id="AORI01000011">
    <property type="protein sequence ID" value="ENY68688.1"/>
    <property type="molecule type" value="Genomic_DNA"/>
</dbReference>